<evidence type="ECO:0000313" key="3">
    <source>
        <dbReference type="EMBL" id="RXG13247.1"/>
    </source>
</evidence>
<dbReference type="PANTHER" id="PTHR43798">
    <property type="entry name" value="MONOACYLGLYCEROL LIPASE"/>
    <property type="match status" value="1"/>
</dbReference>
<name>A0A4Q0NSY6_9FLAO</name>
<sequence length="280" mass="31057">MKHVLLFCGLFLGLSISAQNTIKPIAVEVYGSGDPVLLIPGFTVPGSGWEEVIAYLEPHFECHVVTLAGFGGLPAIEFPWLPKVNEALQEYIQVHNLTNLSLIGHSLGGTLALDLAARMPDRISQVISVDALPATGALYFPNFDPDALGYDSPYNNQQLALDATAFEAMAAQMAQGMSLKPEAQQRIKNWIVEADRKTYVYGYTDYLKFDVRESLKTIRIPVTILAADTPYGEAGVRQTYTTQYANLADYELVIATDAAHFVMYDQPEWFKTQLQRQLDF</sequence>
<feature type="signal peptide" evidence="1">
    <location>
        <begin position="1"/>
        <end position="20"/>
    </location>
</feature>
<feature type="chain" id="PRO_5020630307" evidence="1">
    <location>
        <begin position="21"/>
        <end position="280"/>
    </location>
</feature>
<dbReference type="InterPro" id="IPR000073">
    <property type="entry name" value="AB_hydrolase_1"/>
</dbReference>
<gene>
    <name evidence="3" type="ORF">DSM04_105225</name>
</gene>
<dbReference type="Pfam" id="PF12697">
    <property type="entry name" value="Abhydrolase_6"/>
    <property type="match status" value="1"/>
</dbReference>
<dbReference type="Proteomes" id="UP000289821">
    <property type="component" value="Unassembled WGS sequence"/>
</dbReference>
<feature type="domain" description="AB hydrolase-1" evidence="2">
    <location>
        <begin position="36"/>
        <end position="270"/>
    </location>
</feature>
<keyword evidence="4" id="KW-1185">Reference proteome</keyword>
<protein>
    <submittedName>
        <fullName evidence="3">Pimeloyl-ACP methyl ester carboxylesterase</fullName>
    </submittedName>
</protein>
<evidence type="ECO:0000256" key="1">
    <source>
        <dbReference type="SAM" id="SignalP"/>
    </source>
</evidence>
<dbReference type="RefSeq" id="WP_128762025.1">
    <property type="nucleotide sequence ID" value="NZ_QOVI01000005.1"/>
</dbReference>
<comment type="caution">
    <text evidence="3">The sequence shown here is derived from an EMBL/GenBank/DDBJ whole genome shotgun (WGS) entry which is preliminary data.</text>
</comment>
<dbReference type="InterPro" id="IPR029058">
    <property type="entry name" value="AB_hydrolase_fold"/>
</dbReference>
<accession>A0A4Q0NSY6</accession>
<evidence type="ECO:0000259" key="2">
    <source>
        <dbReference type="Pfam" id="PF12697"/>
    </source>
</evidence>
<evidence type="ECO:0000313" key="4">
    <source>
        <dbReference type="Proteomes" id="UP000289821"/>
    </source>
</evidence>
<dbReference type="EMBL" id="QOVI01000005">
    <property type="protein sequence ID" value="RXG13247.1"/>
    <property type="molecule type" value="Genomic_DNA"/>
</dbReference>
<dbReference type="AlphaFoldDB" id="A0A4Q0NSY6"/>
<organism evidence="3 4">
    <name type="scientific">Leeuwenhoekiella aestuarii</name>
    <dbReference type="NCBI Taxonomy" id="2249426"/>
    <lineage>
        <taxon>Bacteria</taxon>
        <taxon>Pseudomonadati</taxon>
        <taxon>Bacteroidota</taxon>
        <taxon>Flavobacteriia</taxon>
        <taxon>Flavobacteriales</taxon>
        <taxon>Flavobacteriaceae</taxon>
        <taxon>Leeuwenhoekiella</taxon>
    </lineage>
</organism>
<dbReference type="SUPFAM" id="SSF53474">
    <property type="entry name" value="alpha/beta-Hydrolases"/>
    <property type="match status" value="1"/>
</dbReference>
<proteinExistence type="predicted"/>
<dbReference type="Gene3D" id="3.40.50.1820">
    <property type="entry name" value="alpha/beta hydrolase"/>
    <property type="match status" value="1"/>
</dbReference>
<keyword evidence="1" id="KW-0732">Signal</keyword>
<dbReference type="InterPro" id="IPR050266">
    <property type="entry name" value="AB_hydrolase_sf"/>
</dbReference>
<reference evidence="3 4" key="1">
    <citation type="submission" date="2018-07" db="EMBL/GenBank/DDBJ databases">
        <title>Leeuwenhoekiella genomics.</title>
        <authorList>
            <person name="Tahon G."/>
            <person name="Willems A."/>
        </authorList>
    </citation>
    <scope>NUCLEOTIDE SEQUENCE [LARGE SCALE GENOMIC DNA]</scope>
    <source>
        <strain evidence="3 4">R-50232</strain>
    </source>
</reference>